<dbReference type="GO" id="GO:0002161">
    <property type="term" value="F:aminoacyl-tRNA deacylase activity"/>
    <property type="evidence" value="ECO:0007669"/>
    <property type="project" value="InterPro"/>
</dbReference>
<dbReference type="GO" id="GO:0005524">
    <property type="term" value="F:ATP binding"/>
    <property type="evidence" value="ECO:0007669"/>
    <property type="project" value="UniProtKB-UniRule"/>
</dbReference>
<dbReference type="Pfam" id="PF13603">
    <property type="entry name" value="tRNA-synt_1_2"/>
    <property type="match status" value="1"/>
</dbReference>
<protein>
    <recommendedName>
        <fullName evidence="9">Leucine--tRNA ligase</fullName>
        <ecNumber evidence="9">6.1.1.4</ecNumber>
    </recommendedName>
    <alternativeName>
        <fullName evidence="9">Leucyl-tRNA synthetase</fullName>
        <shortName evidence="9">LeuRS</shortName>
    </alternativeName>
</protein>
<dbReference type="HAMAP" id="MF_00049_B">
    <property type="entry name" value="Leu_tRNA_synth_B"/>
    <property type="match status" value="1"/>
</dbReference>
<keyword evidence="15" id="KW-1185">Reference proteome</keyword>
<keyword evidence="2 9" id="KW-0963">Cytoplasm</keyword>
<dbReference type="SUPFAM" id="SSF52374">
    <property type="entry name" value="Nucleotidylyl transferase"/>
    <property type="match status" value="1"/>
</dbReference>
<dbReference type="PROSITE" id="PS00178">
    <property type="entry name" value="AA_TRNA_LIGASE_I"/>
    <property type="match status" value="1"/>
</dbReference>
<sequence length="939" mass="107310">MEYRPQEIEEKWRSYWKENKTYQTPTTSDKPKYYVLDMFPYPSGAGLHVGHPLGYIASDIFARYKRLSGFNVLHPMGYDAFGLPAEQYAIQTGVHPAVSTAENVGRYRQQLDKLGFSYDWDRSVNTSSPEYYKWTQQIFIWLFEHYYDTTADKALPITELIRQFEEKGSATVAAAHSHEEHFSAADWQGFSAQEKEEVLMNYRLAYRKVGYVNWCEELGTVLANDEIKDGRSERGGFPVVQKPMMQWALRITAYAQRLLDGLDTVDFSEALKTQQRNWIGRSEGAELFFLTENEEDKIEVFTTRPDTLFGVSFMVLAPEHELVQKLTTAEQKEEIDAYLHYVEGRSERDRMMDVKTISGAFTGSYAIHPFTGKKVPIWISEYVLAGYGTGAIMAVPSDDERDQRFAQHFGLDILPVVDQSDYPNAEMGQKIGKLINSDFLNGLEVKAAIPKAIEKLEALNIGQRKVNFRLHDANFSRQRYWGEPFPISYDAEGLTQVETALPVELPELDNFQPTADGHSPLARVESWVNTPEGRKRETDTMPGFAGSSWYFLRYMDPKNENAPFSEEAVNYWQDVDLYLGGAEHAVGHLMYSRFWHKFLYDLGKVPTQEPYKKLVNQGMIQGIIEQIYMFKEKNEAGQTVFVSADRIAEYGGEEAFALLPVHIDFVSNYGQEDSHLDQEGVAKFLEWRPSYADAEFIYNEAGQLMTDSEIGKMSKRYYNVVNPDDMVALYGSDCFRLYEMFLGPLEDSKPWNTSGISGVAKFLRRLWLLFYSPEGEWLVQKETPTAKERKALHHCIKQVQHGLESFSLNTCVSDFMKLSNELRDLNCHKAEILEGFVLLLAPFAPHLAEELWQALGHQESVFKTGAFPSFNPAYLVEDSIVYPVCVNGKKRAAIELANGLAQEAIKEQALALEDIQKWIEGKTIRKVIVVPKRMVNIVV</sequence>
<dbReference type="InterPro" id="IPR014729">
    <property type="entry name" value="Rossmann-like_a/b/a_fold"/>
</dbReference>
<evidence type="ECO:0000256" key="8">
    <source>
        <dbReference type="ARBA" id="ARBA00047469"/>
    </source>
</evidence>
<evidence type="ECO:0000256" key="3">
    <source>
        <dbReference type="ARBA" id="ARBA00022598"/>
    </source>
</evidence>
<evidence type="ECO:0000256" key="1">
    <source>
        <dbReference type="ARBA" id="ARBA00005594"/>
    </source>
</evidence>
<evidence type="ECO:0000256" key="10">
    <source>
        <dbReference type="RuleBase" id="RU363039"/>
    </source>
</evidence>
<accession>H6L727</accession>
<evidence type="ECO:0000313" key="14">
    <source>
        <dbReference type="EMBL" id="AFC26618.1"/>
    </source>
</evidence>
<dbReference type="Gene3D" id="3.40.50.620">
    <property type="entry name" value="HUPs"/>
    <property type="match status" value="3"/>
</dbReference>
<evidence type="ECO:0000256" key="7">
    <source>
        <dbReference type="ARBA" id="ARBA00023146"/>
    </source>
</evidence>
<dbReference type="PANTHER" id="PTHR43740">
    <property type="entry name" value="LEUCYL-TRNA SYNTHETASE"/>
    <property type="match status" value="1"/>
</dbReference>
<comment type="similarity">
    <text evidence="1 9 10">Belongs to the class-I aminoacyl-tRNA synthetase family.</text>
</comment>
<comment type="catalytic activity">
    <reaction evidence="8 9">
        <text>tRNA(Leu) + L-leucine + ATP = L-leucyl-tRNA(Leu) + AMP + diphosphate</text>
        <dbReference type="Rhea" id="RHEA:11688"/>
        <dbReference type="Rhea" id="RHEA-COMP:9613"/>
        <dbReference type="Rhea" id="RHEA-COMP:9622"/>
        <dbReference type="ChEBI" id="CHEBI:30616"/>
        <dbReference type="ChEBI" id="CHEBI:33019"/>
        <dbReference type="ChEBI" id="CHEBI:57427"/>
        <dbReference type="ChEBI" id="CHEBI:78442"/>
        <dbReference type="ChEBI" id="CHEBI:78494"/>
        <dbReference type="ChEBI" id="CHEBI:456215"/>
        <dbReference type="EC" id="6.1.1.4"/>
    </reaction>
</comment>
<dbReference type="OrthoDB" id="9810365at2"/>
<dbReference type="NCBIfam" id="TIGR00396">
    <property type="entry name" value="leuS_bact"/>
    <property type="match status" value="1"/>
</dbReference>
<dbReference type="PANTHER" id="PTHR43740:SF2">
    <property type="entry name" value="LEUCINE--TRNA LIGASE, MITOCHONDRIAL"/>
    <property type="match status" value="1"/>
</dbReference>
<dbReference type="EC" id="6.1.1.4" evidence="9"/>
<dbReference type="EMBL" id="CP002831">
    <property type="protein sequence ID" value="AFC26618.1"/>
    <property type="molecule type" value="Genomic_DNA"/>
</dbReference>
<feature type="domain" description="Methionyl/Leucyl tRNA synthetase" evidence="12">
    <location>
        <begin position="38"/>
        <end position="143"/>
    </location>
</feature>
<keyword evidence="6 9" id="KW-0648">Protein biosynthesis</keyword>
<dbReference type="RefSeq" id="WP_015694202.1">
    <property type="nucleotide sequence ID" value="NC_016940.1"/>
</dbReference>
<dbReference type="InterPro" id="IPR025709">
    <property type="entry name" value="Leu_tRNA-synth_edit"/>
</dbReference>
<feature type="domain" description="Leucyl-tRNA synthetase editing" evidence="13">
    <location>
        <begin position="276"/>
        <end position="456"/>
    </location>
</feature>
<evidence type="ECO:0000259" key="13">
    <source>
        <dbReference type="Pfam" id="PF13603"/>
    </source>
</evidence>
<organism evidence="14 15">
    <name type="scientific">Saprospira grandis (strain Lewin)</name>
    <dbReference type="NCBI Taxonomy" id="984262"/>
    <lineage>
        <taxon>Bacteria</taxon>
        <taxon>Pseudomonadati</taxon>
        <taxon>Bacteroidota</taxon>
        <taxon>Saprospiria</taxon>
        <taxon>Saprospirales</taxon>
        <taxon>Saprospiraceae</taxon>
        <taxon>Saprospira</taxon>
    </lineage>
</organism>
<dbReference type="InterPro" id="IPR015413">
    <property type="entry name" value="Methionyl/Leucyl_tRNA_Synth"/>
</dbReference>
<comment type="caution">
    <text evidence="9">Lacks conserved residue(s) required for the propagation of feature annotation.</text>
</comment>
<gene>
    <name evidence="9 14" type="primary">leuS</name>
    <name evidence="14" type="ordered locus">SGRA_3903</name>
</gene>
<comment type="subcellular location">
    <subcellularLocation>
        <location evidence="9">Cytoplasm</location>
    </subcellularLocation>
</comment>
<dbReference type="KEGG" id="sgn:SGRA_3903"/>
<evidence type="ECO:0000256" key="2">
    <source>
        <dbReference type="ARBA" id="ARBA00022490"/>
    </source>
</evidence>
<dbReference type="InterPro" id="IPR009008">
    <property type="entry name" value="Val/Leu/Ile-tRNA-synth_edit"/>
</dbReference>
<dbReference type="HOGENOM" id="CLU_004427_0_0_10"/>
<dbReference type="SUPFAM" id="SSF50677">
    <property type="entry name" value="ValRS/IleRS/LeuRS editing domain"/>
    <property type="match status" value="1"/>
</dbReference>
<proteinExistence type="inferred from homology"/>
<dbReference type="InterPro" id="IPR009080">
    <property type="entry name" value="tRNAsynth_Ia_anticodon-bd"/>
</dbReference>
<feature type="binding site" evidence="9">
    <location>
        <position position="715"/>
    </location>
    <ligand>
        <name>ATP</name>
        <dbReference type="ChEBI" id="CHEBI:30616"/>
    </ligand>
</feature>
<dbReference type="InterPro" id="IPR013155">
    <property type="entry name" value="M/V/L/I-tRNA-synth_anticd-bd"/>
</dbReference>
<evidence type="ECO:0000256" key="6">
    <source>
        <dbReference type="ARBA" id="ARBA00022917"/>
    </source>
</evidence>
<dbReference type="AlphaFoldDB" id="H6L727"/>
<dbReference type="Pfam" id="PF09334">
    <property type="entry name" value="tRNA-synt_1g"/>
    <property type="match status" value="1"/>
</dbReference>
<evidence type="ECO:0000256" key="9">
    <source>
        <dbReference type="HAMAP-Rule" id="MF_00049"/>
    </source>
</evidence>
<dbReference type="FunFam" id="1.10.730.10:FF:000011">
    <property type="entry name" value="Leucine--tRNA ligase chloroplastic/mitochondrial"/>
    <property type="match status" value="1"/>
</dbReference>
<evidence type="ECO:0000313" key="15">
    <source>
        <dbReference type="Proteomes" id="UP000007519"/>
    </source>
</evidence>
<dbReference type="Proteomes" id="UP000007519">
    <property type="component" value="Chromosome"/>
</dbReference>
<keyword evidence="3 9" id="KW-0436">Ligase</keyword>
<dbReference type="STRING" id="984262.SGRA_3903"/>
<keyword evidence="4 9" id="KW-0547">Nucleotide-binding</keyword>
<dbReference type="GO" id="GO:0006429">
    <property type="term" value="P:leucyl-tRNA aminoacylation"/>
    <property type="evidence" value="ECO:0007669"/>
    <property type="project" value="UniProtKB-UniRule"/>
</dbReference>
<evidence type="ECO:0000259" key="11">
    <source>
        <dbReference type="Pfam" id="PF08264"/>
    </source>
</evidence>
<dbReference type="InterPro" id="IPR001412">
    <property type="entry name" value="aa-tRNA-synth_I_CS"/>
</dbReference>
<dbReference type="Pfam" id="PF08264">
    <property type="entry name" value="Anticodon_1"/>
    <property type="match status" value="1"/>
</dbReference>
<keyword evidence="7 9" id="KW-0030">Aminoacyl-tRNA synthetase</keyword>
<dbReference type="FunFam" id="3.40.50.620:FF:000060">
    <property type="entry name" value="Leucine--tRNA ligase"/>
    <property type="match status" value="1"/>
</dbReference>
<dbReference type="CDD" id="cd07958">
    <property type="entry name" value="Anticodon_Ia_Leu_BEm"/>
    <property type="match status" value="1"/>
</dbReference>
<dbReference type="GO" id="GO:0005829">
    <property type="term" value="C:cytosol"/>
    <property type="evidence" value="ECO:0007669"/>
    <property type="project" value="TreeGrafter"/>
</dbReference>
<dbReference type="FunFam" id="3.40.50.620:FF:000056">
    <property type="entry name" value="Leucine--tRNA ligase"/>
    <property type="match status" value="1"/>
</dbReference>
<dbReference type="eggNOG" id="COG0495">
    <property type="taxonomic scope" value="Bacteria"/>
</dbReference>
<feature type="domain" description="Methionyl/Valyl/Leucyl/Isoleucyl-tRNA synthetase anticodon-binding" evidence="11">
    <location>
        <begin position="791"/>
        <end position="901"/>
    </location>
</feature>
<reference evidence="14 15" key="1">
    <citation type="journal article" date="2012" name="Stand. Genomic Sci.">
        <title>Complete genome sequencing and analysis of Saprospira grandis str. Lewin, a predatory marine bacterium.</title>
        <authorList>
            <person name="Saw J.H."/>
            <person name="Yuryev A."/>
            <person name="Kanbe M."/>
            <person name="Hou S."/>
            <person name="Young A.G."/>
            <person name="Aizawa S."/>
            <person name="Alam M."/>
        </authorList>
    </citation>
    <scope>NUCLEOTIDE SEQUENCE [LARGE SCALE GENOMIC DNA]</scope>
    <source>
        <strain evidence="14 15">Lewin</strain>
    </source>
</reference>
<keyword evidence="5 9" id="KW-0067">ATP-binding</keyword>
<evidence type="ECO:0000256" key="5">
    <source>
        <dbReference type="ARBA" id="ARBA00022840"/>
    </source>
</evidence>
<evidence type="ECO:0000259" key="12">
    <source>
        <dbReference type="Pfam" id="PF09334"/>
    </source>
</evidence>
<evidence type="ECO:0000256" key="4">
    <source>
        <dbReference type="ARBA" id="ARBA00022741"/>
    </source>
</evidence>
<dbReference type="SUPFAM" id="SSF47323">
    <property type="entry name" value="Anticodon-binding domain of a subclass of class I aminoacyl-tRNA synthetases"/>
    <property type="match status" value="1"/>
</dbReference>
<dbReference type="InterPro" id="IPR002302">
    <property type="entry name" value="Leu-tRNA-ligase"/>
</dbReference>
<name>H6L727_SAPGL</name>
<dbReference type="Gene3D" id="1.10.730.10">
    <property type="entry name" value="Isoleucyl-tRNA Synthetase, Domain 1"/>
    <property type="match status" value="2"/>
</dbReference>
<dbReference type="GO" id="GO:0004823">
    <property type="term" value="F:leucine-tRNA ligase activity"/>
    <property type="evidence" value="ECO:0007669"/>
    <property type="project" value="UniProtKB-UniRule"/>
</dbReference>
<dbReference type="PRINTS" id="PR00985">
    <property type="entry name" value="TRNASYNTHLEU"/>
</dbReference>